<proteinExistence type="predicted"/>
<protein>
    <submittedName>
        <fullName evidence="1">Uncharacterized protein</fullName>
    </submittedName>
</protein>
<evidence type="ECO:0000313" key="1">
    <source>
        <dbReference type="EMBL" id="GIX92009.1"/>
    </source>
</evidence>
<evidence type="ECO:0000313" key="2">
    <source>
        <dbReference type="Proteomes" id="UP001054945"/>
    </source>
</evidence>
<keyword evidence="2" id="KW-1185">Reference proteome</keyword>
<organism evidence="1 2">
    <name type="scientific">Caerostris extrusa</name>
    <name type="common">Bark spider</name>
    <name type="synonym">Caerostris bankana</name>
    <dbReference type="NCBI Taxonomy" id="172846"/>
    <lineage>
        <taxon>Eukaryota</taxon>
        <taxon>Metazoa</taxon>
        <taxon>Ecdysozoa</taxon>
        <taxon>Arthropoda</taxon>
        <taxon>Chelicerata</taxon>
        <taxon>Arachnida</taxon>
        <taxon>Araneae</taxon>
        <taxon>Araneomorphae</taxon>
        <taxon>Entelegynae</taxon>
        <taxon>Araneoidea</taxon>
        <taxon>Araneidae</taxon>
        <taxon>Caerostris</taxon>
    </lineage>
</organism>
<dbReference type="AlphaFoldDB" id="A0AAV4P7W1"/>
<accession>A0AAV4P7W1</accession>
<comment type="caution">
    <text evidence="1">The sequence shown here is derived from an EMBL/GenBank/DDBJ whole genome shotgun (WGS) entry which is preliminary data.</text>
</comment>
<dbReference type="EMBL" id="BPLR01021644">
    <property type="protein sequence ID" value="GIX92009.1"/>
    <property type="molecule type" value="Genomic_DNA"/>
</dbReference>
<dbReference type="Proteomes" id="UP001054945">
    <property type="component" value="Unassembled WGS sequence"/>
</dbReference>
<sequence length="125" mass="14521">MEFRHCPTFVHSLNRSLVSPGKDFLFATHPGKKPRSLLNLSAGIEEFISGEMLPKRICGIFNCKLRFGFDGVYCKMRDIWDDIVYIMERVRHGYGSEVFRKPHSYKKKKRIVCSTLQGKVMSVFE</sequence>
<gene>
    <name evidence="1" type="ORF">CEXT_599441</name>
</gene>
<name>A0AAV4P7W1_CAEEX</name>
<reference evidence="1 2" key="1">
    <citation type="submission" date="2021-06" db="EMBL/GenBank/DDBJ databases">
        <title>Caerostris extrusa draft genome.</title>
        <authorList>
            <person name="Kono N."/>
            <person name="Arakawa K."/>
        </authorList>
    </citation>
    <scope>NUCLEOTIDE SEQUENCE [LARGE SCALE GENOMIC DNA]</scope>
</reference>